<dbReference type="GO" id="GO:0046983">
    <property type="term" value="F:protein dimerization activity"/>
    <property type="evidence" value="ECO:0007669"/>
    <property type="project" value="InterPro"/>
</dbReference>
<dbReference type="InterPro" id="IPR036879">
    <property type="entry name" value="TF_MADSbox_sf"/>
</dbReference>
<gene>
    <name evidence="7" type="ORF">RJ641_024313</name>
</gene>
<dbReference type="GO" id="GO:0000978">
    <property type="term" value="F:RNA polymerase II cis-regulatory region sequence-specific DNA binding"/>
    <property type="evidence" value="ECO:0007669"/>
    <property type="project" value="TreeGrafter"/>
</dbReference>
<dbReference type="Gene3D" id="3.40.1810.10">
    <property type="entry name" value="Transcription factor, MADS-box"/>
    <property type="match status" value="1"/>
</dbReference>
<evidence type="ECO:0000256" key="2">
    <source>
        <dbReference type="ARBA" id="ARBA00023015"/>
    </source>
</evidence>
<dbReference type="SUPFAM" id="SSF55455">
    <property type="entry name" value="SRF-like"/>
    <property type="match status" value="1"/>
</dbReference>
<evidence type="ECO:0000256" key="4">
    <source>
        <dbReference type="ARBA" id="ARBA00023163"/>
    </source>
</evidence>
<evidence type="ECO:0000259" key="6">
    <source>
        <dbReference type="PROSITE" id="PS50066"/>
    </source>
</evidence>
<keyword evidence="4" id="KW-0804">Transcription</keyword>
<dbReference type="Proteomes" id="UP001370490">
    <property type="component" value="Unassembled WGS sequence"/>
</dbReference>
<feature type="domain" description="MADS-box" evidence="6">
    <location>
        <begin position="8"/>
        <end position="68"/>
    </location>
</feature>
<dbReference type="SMART" id="SM00432">
    <property type="entry name" value="MADS"/>
    <property type="match status" value="1"/>
</dbReference>
<dbReference type="CDD" id="cd00266">
    <property type="entry name" value="MADS_SRF_like"/>
    <property type="match status" value="1"/>
</dbReference>
<evidence type="ECO:0000256" key="5">
    <source>
        <dbReference type="ARBA" id="ARBA00023242"/>
    </source>
</evidence>
<dbReference type="AlphaFoldDB" id="A0AAN8UB32"/>
<dbReference type="PRINTS" id="PR00404">
    <property type="entry name" value="MADSDOMAIN"/>
</dbReference>
<reference evidence="7 8" key="1">
    <citation type="submission" date="2023-12" db="EMBL/GenBank/DDBJ databases">
        <title>A high-quality genome assembly for Dillenia turbinata (Dilleniales).</title>
        <authorList>
            <person name="Chanderbali A."/>
        </authorList>
    </citation>
    <scope>NUCLEOTIDE SEQUENCE [LARGE SCALE GENOMIC DNA]</scope>
    <source>
        <strain evidence="7">LSX21</strain>
        <tissue evidence="7">Leaf</tissue>
    </source>
</reference>
<evidence type="ECO:0000313" key="7">
    <source>
        <dbReference type="EMBL" id="KAK6912220.1"/>
    </source>
</evidence>
<keyword evidence="3" id="KW-0238">DNA-binding</keyword>
<keyword evidence="8" id="KW-1185">Reference proteome</keyword>
<evidence type="ECO:0000256" key="1">
    <source>
        <dbReference type="ARBA" id="ARBA00004123"/>
    </source>
</evidence>
<proteinExistence type="predicted"/>
<protein>
    <submittedName>
        <fullName evidence="7">Transcription factor, MADS-box</fullName>
    </submittedName>
</protein>
<keyword evidence="5" id="KW-0539">Nucleus</keyword>
<dbReference type="PANTHER" id="PTHR11945">
    <property type="entry name" value="MADS BOX PROTEIN"/>
    <property type="match status" value="1"/>
</dbReference>
<dbReference type="GO" id="GO:0005634">
    <property type="term" value="C:nucleus"/>
    <property type="evidence" value="ECO:0007669"/>
    <property type="project" value="UniProtKB-SubCell"/>
</dbReference>
<dbReference type="GO" id="GO:0000981">
    <property type="term" value="F:DNA-binding transcription factor activity, RNA polymerase II-specific"/>
    <property type="evidence" value="ECO:0007669"/>
    <property type="project" value="InterPro"/>
</dbReference>
<dbReference type="GO" id="GO:0045944">
    <property type="term" value="P:positive regulation of transcription by RNA polymerase II"/>
    <property type="evidence" value="ECO:0007669"/>
    <property type="project" value="InterPro"/>
</dbReference>
<keyword evidence="2" id="KW-0805">Transcription regulation</keyword>
<sequence length="191" mass="21827">MENKKKTKGKQKIKIEKIDTRSRLDVTFSKRRSSIFKQANELCTLTGAEIAVVIFSPGKKVYSIGNPDVDTVIKRFFSNSPGNQSVEPRRQASVDELNAELEDVLKLVEMEKGRGEELDKALRVGQMQNWWEAPTEELDIEQLQVLQIAFGNLKRDVENTYLLKYYRAMARGEGASYDPRGFPFGNGPRYF</sequence>
<dbReference type="PROSITE" id="PS50066">
    <property type="entry name" value="MADS_BOX_2"/>
    <property type="match status" value="1"/>
</dbReference>
<evidence type="ECO:0000256" key="3">
    <source>
        <dbReference type="ARBA" id="ARBA00023125"/>
    </source>
</evidence>
<dbReference type="Gene3D" id="6.10.140.920">
    <property type="match status" value="1"/>
</dbReference>
<accession>A0AAN8UB32</accession>
<dbReference type="Pfam" id="PF00319">
    <property type="entry name" value="SRF-TF"/>
    <property type="match status" value="1"/>
</dbReference>
<comment type="caution">
    <text evidence="7">The sequence shown here is derived from an EMBL/GenBank/DDBJ whole genome shotgun (WGS) entry which is preliminary data.</text>
</comment>
<evidence type="ECO:0000313" key="8">
    <source>
        <dbReference type="Proteomes" id="UP001370490"/>
    </source>
</evidence>
<organism evidence="7 8">
    <name type="scientific">Dillenia turbinata</name>
    <dbReference type="NCBI Taxonomy" id="194707"/>
    <lineage>
        <taxon>Eukaryota</taxon>
        <taxon>Viridiplantae</taxon>
        <taxon>Streptophyta</taxon>
        <taxon>Embryophyta</taxon>
        <taxon>Tracheophyta</taxon>
        <taxon>Spermatophyta</taxon>
        <taxon>Magnoliopsida</taxon>
        <taxon>eudicotyledons</taxon>
        <taxon>Gunneridae</taxon>
        <taxon>Pentapetalae</taxon>
        <taxon>Dilleniales</taxon>
        <taxon>Dilleniaceae</taxon>
        <taxon>Dillenia</taxon>
    </lineage>
</organism>
<dbReference type="InterPro" id="IPR002100">
    <property type="entry name" value="TF_MADSbox"/>
</dbReference>
<dbReference type="FunFam" id="3.40.1810.10:FF:000006">
    <property type="entry name" value="Agamous-like MADS-box protein AGL62"/>
    <property type="match status" value="1"/>
</dbReference>
<comment type="subcellular location">
    <subcellularLocation>
        <location evidence="1">Nucleus</location>
    </subcellularLocation>
</comment>
<name>A0AAN8UB32_9MAGN</name>
<dbReference type="PANTHER" id="PTHR11945:SF776">
    <property type="entry name" value="AGAMOUS-LIKE 50-RELATED"/>
    <property type="match status" value="1"/>
</dbReference>
<dbReference type="InterPro" id="IPR033897">
    <property type="entry name" value="SRF-like_MADS-box"/>
</dbReference>
<dbReference type="EMBL" id="JBAMMX010000028">
    <property type="protein sequence ID" value="KAK6912220.1"/>
    <property type="molecule type" value="Genomic_DNA"/>
</dbReference>